<dbReference type="InterPro" id="IPR016155">
    <property type="entry name" value="Mopterin_synth/thiamin_S_b"/>
</dbReference>
<dbReference type="RefSeq" id="WP_023787169.1">
    <property type="nucleotide sequence ID" value="NC_022997.1"/>
</dbReference>
<dbReference type="Pfam" id="PF02597">
    <property type="entry name" value="ThiS"/>
    <property type="match status" value="1"/>
</dbReference>
<gene>
    <name evidence="1" type="ORF">W911_08990</name>
</gene>
<reference evidence="1 2" key="1">
    <citation type="journal article" date="2014" name="Genome Announc.">
        <title>Complete Genome Sequence of Hyphomicrobium nitrativorans Strain NL23, a Denitrifying Bacterium Isolated from Biofilm of a Methanol-Fed Denitrification System Treating Seawater at the Montreal Biodome.</title>
        <authorList>
            <person name="Martineau C."/>
            <person name="Villeneuve C."/>
            <person name="Mauffrey F."/>
            <person name="Villemur R."/>
        </authorList>
    </citation>
    <scope>NUCLEOTIDE SEQUENCE [LARGE SCALE GENOMIC DNA]</scope>
    <source>
        <strain evidence="1">NL23</strain>
    </source>
</reference>
<dbReference type="KEGG" id="hni:W911_08990"/>
<proteinExistence type="predicted"/>
<evidence type="ECO:0000313" key="2">
    <source>
        <dbReference type="Proteomes" id="UP000018542"/>
    </source>
</evidence>
<sequence>MDSNARGLEQKDGVSPLVDTTVTVVLPRALLGLFPDAPRELSVEAQTVCEMIAQLDARWPGMRDRLQDSTPAVRRHINVFVGGRRATLETALRDGLKVYVLTAISGG</sequence>
<keyword evidence="2" id="KW-1185">Reference proteome</keyword>
<dbReference type="OrthoDB" id="9156098at2"/>
<dbReference type="InterPro" id="IPR012675">
    <property type="entry name" value="Beta-grasp_dom_sf"/>
</dbReference>
<dbReference type="EMBL" id="CP006912">
    <property type="protein sequence ID" value="AHB48499.1"/>
    <property type="molecule type" value="Genomic_DNA"/>
</dbReference>
<organism evidence="1 2">
    <name type="scientific">Hyphomicrobium nitrativorans NL23</name>
    <dbReference type="NCBI Taxonomy" id="1029756"/>
    <lineage>
        <taxon>Bacteria</taxon>
        <taxon>Pseudomonadati</taxon>
        <taxon>Pseudomonadota</taxon>
        <taxon>Alphaproteobacteria</taxon>
        <taxon>Hyphomicrobiales</taxon>
        <taxon>Hyphomicrobiaceae</taxon>
        <taxon>Hyphomicrobium</taxon>
    </lineage>
</organism>
<evidence type="ECO:0000313" key="1">
    <source>
        <dbReference type="EMBL" id="AHB48499.1"/>
    </source>
</evidence>
<dbReference type="Gene3D" id="3.10.20.30">
    <property type="match status" value="1"/>
</dbReference>
<dbReference type="SUPFAM" id="SSF54285">
    <property type="entry name" value="MoaD/ThiS"/>
    <property type="match status" value="1"/>
</dbReference>
<accession>V5SEW2</accession>
<dbReference type="Proteomes" id="UP000018542">
    <property type="component" value="Chromosome"/>
</dbReference>
<name>V5SEW2_9HYPH</name>
<dbReference type="PANTHER" id="PTHR38031:SF1">
    <property type="entry name" value="SULFUR CARRIER PROTEIN CYSO"/>
    <property type="match status" value="1"/>
</dbReference>
<dbReference type="STRING" id="1029756.W911_08990"/>
<dbReference type="PATRIC" id="fig|1029756.8.peg.1873"/>
<protein>
    <submittedName>
        <fullName evidence="1">Sulfur transfer protein</fullName>
    </submittedName>
</protein>
<dbReference type="HOGENOM" id="CLU_114601_1_0_5"/>
<dbReference type="PANTHER" id="PTHR38031">
    <property type="entry name" value="SULFUR CARRIER PROTEIN SLR0821-RELATED"/>
    <property type="match status" value="1"/>
</dbReference>
<dbReference type="InterPro" id="IPR052045">
    <property type="entry name" value="Sulfur_Carrier/Prot_Modifier"/>
</dbReference>
<dbReference type="InterPro" id="IPR003749">
    <property type="entry name" value="ThiS/MoaD-like"/>
</dbReference>
<dbReference type="AlphaFoldDB" id="V5SEW2"/>